<dbReference type="InterPro" id="IPR029063">
    <property type="entry name" value="SAM-dependent_MTases_sf"/>
</dbReference>
<dbReference type="InterPro" id="IPR025835">
    <property type="entry name" value="Thiopurine_S-MeTrfase"/>
</dbReference>
<evidence type="ECO:0000256" key="2">
    <source>
        <dbReference type="ARBA" id="ARBA00004496"/>
    </source>
</evidence>
<feature type="binding site" evidence="9">
    <location>
        <position position="66"/>
    </location>
    <ligand>
        <name>S-adenosyl-L-methionine</name>
        <dbReference type="ChEBI" id="CHEBI:59789"/>
    </ligand>
</feature>
<evidence type="ECO:0000256" key="3">
    <source>
        <dbReference type="ARBA" id="ARBA00008145"/>
    </source>
</evidence>
<dbReference type="GO" id="GO:0032259">
    <property type="term" value="P:methylation"/>
    <property type="evidence" value="ECO:0007669"/>
    <property type="project" value="UniProtKB-KW"/>
</dbReference>
<accession>A0ABW3PDX9</accession>
<protein>
    <recommendedName>
        <fullName evidence="4 9">Thiopurine S-methyltransferase</fullName>
        <ecNumber evidence="4 9">2.1.1.67</ecNumber>
    </recommendedName>
    <alternativeName>
        <fullName evidence="9">Thiopurine methyltransferase</fullName>
    </alternativeName>
</protein>
<gene>
    <name evidence="10" type="primary">tmpT</name>
    <name evidence="9" type="synonym">tpm</name>
    <name evidence="10" type="ORF">ACFQ2T_08455</name>
</gene>
<dbReference type="EMBL" id="JBHTLN010000001">
    <property type="protein sequence ID" value="MFD1122530.1"/>
    <property type="molecule type" value="Genomic_DNA"/>
</dbReference>
<dbReference type="InterPro" id="IPR008854">
    <property type="entry name" value="TPMT"/>
</dbReference>
<dbReference type="Pfam" id="PF05724">
    <property type="entry name" value="TPMT"/>
    <property type="match status" value="1"/>
</dbReference>
<evidence type="ECO:0000313" key="11">
    <source>
        <dbReference type="Proteomes" id="UP001597206"/>
    </source>
</evidence>
<dbReference type="GO" id="GO:0008119">
    <property type="term" value="F:thiopurine S-methyltransferase activity"/>
    <property type="evidence" value="ECO:0007669"/>
    <property type="project" value="UniProtKB-EC"/>
</dbReference>
<evidence type="ECO:0000256" key="1">
    <source>
        <dbReference type="ARBA" id="ARBA00000903"/>
    </source>
</evidence>
<evidence type="ECO:0000256" key="7">
    <source>
        <dbReference type="ARBA" id="ARBA00022679"/>
    </source>
</evidence>
<organism evidence="10 11">
    <name type="scientific">Methylophilus flavus</name>
    <dbReference type="NCBI Taxonomy" id="640084"/>
    <lineage>
        <taxon>Bacteria</taxon>
        <taxon>Pseudomonadati</taxon>
        <taxon>Pseudomonadota</taxon>
        <taxon>Betaproteobacteria</taxon>
        <taxon>Nitrosomonadales</taxon>
        <taxon>Methylophilaceae</taxon>
        <taxon>Methylophilus</taxon>
    </lineage>
</organism>
<comment type="similarity">
    <text evidence="3 9">Belongs to the class I-like SAM-binding methyltransferase superfamily. TPMT family.</text>
</comment>
<sequence>MQHDFWHQRWQNQQIGFHLDAVNPLLAAHFQALDLQAGQRVFIPLCGKTLDIHWLLSKGIHVSGAELSQLAVDTLFTELGVTPSITQRGSLRHYSAEHIDIFQGDFFDLDKALLGKVNAIYDRAALIALPPEMRIRYSQHLINLTNGAPQLLISFHYDQSLAEGPPFNVSAEEVTAHYAQAYDINLLADEILPTGLKGKFPAQEKLWLLSPLK</sequence>
<keyword evidence="5 9" id="KW-0963">Cytoplasm</keyword>
<comment type="subcellular location">
    <subcellularLocation>
        <location evidence="2 9">Cytoplasm</location>
    </subcellularLocation>
</comment>
<dbReference type="InterPro" id="IPR022474">
    <property type="entry name" value="Thiopur_S-MeTfrase_Se/Te_detox"/>
</dbReference>
<feature type="binding site" evidence="9">
    <location>
        <position position="123"/>
    </location>
    <ligand>
        <name>S-adenosyl-L-methionine</name>
        <dbReference type="ChEBI" id="CHEBI:59789"/>
    </ligand>
</feature>
<dbReference type="PIRSF" id="PIRSF023956">
    <property type="entry name" value="Thiopurine_S-methyltransferase"/>
    <property type="match status" value="1"/>
</dbReference>
<proteinExistence type="inferred from homology"/>
<feature type="binding site" evidence="9">
    <location>
        <position position="10"/>
    </location>
    <ligand>
        <name>S-adenosyl-L-methionine</name>
        <dbReference type="ChEBI" id="CHEBI:59789"/>
    </ligand>
</feature>
<evidence type="ECO:0000256" key="6">
    <source>
        <dbReference type="ARBA" id="ARBA00022603"/>
    </source>
</evidence>
<reference evidence="11" key="1">
    <citation type="journal article" date="2019" name="Int. J. Syst. Evol. Microbiol.">
        <title>The Global Catalogue of Microorganisms (GCM) 10K type strain sequencing project: providing services to taxonomists for standard genome sequencing and annotation.</title>
        <authorList>
            <consortium name="The Broad Institute Genomics Platform"/>
            <consortium name="The Broad Institute Genome Sequencing Center for Infectious Disease"/>
            <person name="Wu L."/>
            <person name="Ma J."/>
        </authorList>
    </citation>
    <scope>NUCLEOTIDE SEQUENCE [LARGE SCALE GENOMIC DNA]</scope>
    <source>
        <strain evidence="11">CCUG 58411</strain>
    </source>
</reference>
<evidence type="ECO:0000256" key="8">
    <source>
        <dbReference type="ARBA" id="ARBA00022691"/>
    </source>
</evidence>
<dbReference type="RefSeq" id="WP_379033074.1">
    <property type="nucleotide sequence ID" value="NZ_JBHTLN010000001.1"/>
</dbReference>
<keyword evidence="6 9" id="KW-0489">Methyltransferase</keyword>
<dbReference type="Gene3D" id="3.40.50.150">
    <property type="entry name" value="Vaccinia Virus protein VP39"/>
    <property type="match status" value="1"/>
</dbReference>
<dbReference type="Proteomes" id="UP001597206">
    <property type="component" value="Unassembled WGS sequence"/>
</dbReference>
<feature type="binding site" evidence="9">
    <location>
        <position position="45"/>
    </location>
    <ligand>
        <name>S-adenosyl-L-methionine</name>
        <dbReference type="ChEBI" id="CHEBI:59789"/>
    </ligand>
</feature>
<comment type="caution">
    <text evidence="10">The sequence shown here is derived from an EMBL/GenBank/DDBJ whole genome shotgun (WGS) entry which is preliminary data.</text>
</comment>
<evidence type="ECO:0000256" key="4">
    <source>
        <dbReference type="ARBA" id="ARBA00011905"/>
    </source>
</evidence>
<evidence type="ECO:0000256" key="9">
    <source>
        <dbReference type="HAMAP-Rule" id="MF_00812"/>
    </source>
</evidence>
<dbReference type="EC" id="2.1.1.67" evidence="4 9"/>
<keyword evidence="7 9" id="KW-0808">Transferase</keyword>
<name>A0ABW3PDX9_9PROT</name>
<keyword evidence="11" id="KW-1185">Reference proteome</keyword>
<dbReference type="NCBIfam" id="NF009732">
    <property type="entry name" value="PRK13255.1"/>
    <property type="match status" value="1"/>
</dbReference>
<dbReference type="PROSITE" id="PS51585">
    <property type="entry name" value="SAM_MT_TPMT"/>
    <property type="match status" value="1"/>
</dbReference>
<comment type="catalytic activity">
    <reaction evidence="1 9">
        <text>S-adenosyl-L-methionine + a thiopurine = S-adenosyl-L-homocysteine + a thiopurine S-methylether.</text>
        <dbReference type="EC" id="2.1.1.67"/>
    </reaction>
</comment>
<dbReference type="HAMAP" id="MF_00812">
    <property type="entry name" value="Thiopur_methtran"/>
    <property type="match status" value="1"/>
</dbReference>
<evidence type="ECO:0000313" key="10">
    <source>
        <dbReference type="EMBL" id="MFD1122530.1"/>
    </source>
</evidence>
<keyword evidence="8 9" id="KW-0949">S-adenosyl-L-methionine</keyword>
<dbReference type="PANTHER" id="PTHR10259">
    <property type="entry name" value="THIOPURINE S-METHYLTRANSFERASE"/>
    <property type="match status" value="1"/>
</dbReference>
<dbReference type="SUPFAM" id="SSF53335">
    <property type="entry name" value="S-adenosyl-L-methionine-dependent methyltransferases"/>
    <property type="match status" value="1"/>
</dbReference>
<dbReference type="PANTHER" id="PTHR10259:SF11">
    <property type="entry name" value="THIOPURINE S-METHYLTRANSFERASE"/>
    <property type="match status" value="1"/>
</dbReference>
<dbReference type="NCBIfam" id="TIGR03840">
    <property type="entry name" value="TMPT_Se_Te"/>
    <property type="match status" value="1"/>
</dbReference>
<evidence type="ECO:0000256" key="5">
    <source>
        <dbReference type="ARBA" id="ARBA00022490"/>
    </source>
</evidence>